<dbReference type="InterPro" id="IPR027469">
    <property type="entry name" value="Cation_efflux_TMD_sf"/>
</dbReference>
<dbReference type="InterPro" id="IPR058533">
    <property type="entry name" value="Cation_efflux_TM"/>
</dbReference>
<evidence type="ECO:0000313" key="11">
    <source>
        <dbReference type="EMBL" id="MEV0705991.1"/>
    </source>
</evidence>
<reference evidence="11 12" key="1">
    <citation type="submission" date="2024-06" db="EMBL/GenBank/DDBJ databases">
        <title>The Natural Products Discovery Center: Release of the First 8490 Sequenced Strains for Exploring Actinobacteria Biosynthetic Diversity.</title>
        <authorList>
            <person name="Kalkreuter E."/>
            <person name="Kautsar S.A."/>
            <person name="Yang D."/>
            <person name="Bader C.D."/>
            <person name="Teijaro C.N."/>
            <person name="Fluegel L."/>
            <person name="Davis C.M."/>
            <person name="Simpson J.R."/>
            <person name="Lauterbach L."/>
            <person name="Steele A.D."/>
            <person name="Gui C."/>
            <person name="Meng S."/>
            <person name="Li G."/>
            <person name="Viehrig K."/>
            <person name="Ye F."/>
            <person name="Su P."/>
            <person name="Kiefer A.F."/>
            <person name="Nichols A."/>
            <person name="Cepeda A.J."/>
            <person name="Yan W."/>
            <person name="Fan B."/>
            <person name="Jiang Y."/>
            <person name="Adhikari A."/>
            <person name="Zheng C.-J."/>
            <person name="Schuster L."/>
            <person name="Cowan T.M."/>
            <person name="Smanski M.J."/>
            <person name="Chevrette M.G."/>
            <person name="De Carvalho L.P.S."/>
            <person name="Shen B."/>
        </authorList>
    </citation>
    <scope>NUCLEOTIDE SEQUENCE [LARGE SCALE GENOMIC DNA]</scope>
    <source>
        <strain evidence="11 12">NPDC050403</strain>
    </source>
</reference>
<dbReference type="SUPFAM" id="SSF161111">
    <property type="entry name" value="Cation efflux protein transmembrane domain-like"/>
    <property type="match status" value="1"/>
</dbReference>
<feature type="transmembrane region" description="Helical" evidence="8">
    <location>
        <begin position="152"/>
        <end position="169"/>
    </location>
</feature>
<dbReference type="InterPro" id="IPR027470">
    <property type="entry name" value="Cation_efflux_CTD"/>
</dbReference>
<evidence type="ECO:0000256" key="5">
    <source>
        <dbReference type="ARBA" id="ARBA00022989"/>
    </source>
</evidence>
<dbReference type="RefSeq" id="WP_355083556.1">
    <property type="nucleotide sequence ID" value="NZ_JBEXKW010000003.1"/>
</dbReference>
<comment type="caution">
    <text evidence="11">The sequence shown here is derived from an EMBL/GenBank/DDBJ whole genome shotgun (WGS) entry which is preliminary data.</text>
</comment>
<sequence>MSADSDPRWLSIALALIVTFMAAEVVVGVIADSLALISDAAHMLTDAASIVLALIAIRLAKRPARGQYTYGFKRAEILSAQANGITLLLLAGWFVYEGVSRLIDPPDVEGPLVLATALVGIAVNIAAAWSISRANRTSLNVEGAFQHILNDLYAFIGTAIAGTVVWLAGYPRADAIAALVVAALMVKAGWSLVRESGRIFLEAAPAHLNPDDIGARVVGIEDVVEVHDLHVWLITSGQPSLSAHILVTDGADCHAVRSTIERALDSEFGLAHTTLQVDHVGDVDRPYAEGHCVDAHGPVHRA</sequence>
<feature type="transmembrane region" description="Helical" evidence="8">
    <location>
        <begin position="77"/>
        <end position="96"/>
    </location>
</feature>
<proteinExistence type="inferred from homology"/>
<evidence type="ECO:0000256" key="4">
    <source>
        <dbReference type="ARBA" id="ARBA00022692"/>
    </source>
</evidence>
<comment type="subcellular location">
    <subcellularLocation>
        <location evidence="1">Membrane</location>
        <topology evidence="1">Multi-pass membrane protein</topology>
    </subcellularLocation>
</comment>
<dbReference type="Proteomes" id="UP001551695">
    <property type="component" value="Unassembled WGS sequence"/>
</dbReference>
<accession>A0ABV3FLA1</accession>
<feature type="domain" description="Cation efflux protein cytoplasmic" evidence="10">
    <location>
        <begin position="211"/>
        <end position="279"/>
    </location>
</feature>
<keyword evidence="6" id="KW-0406">Ion transport</keyword>
<dbReference type="Pfam" id="PF16916">
    <property type="entry name" value="ZT_dimer"/>
    <property type="match status" value="1"/>
</dbReference>
<dbReference type="InterPro" id="IPR036837">
    <property type="entry name" value="Cation_efflux_CTD_sf"/>
</dbReference>
<evidence type="ECO:0000259" key="10">
    <source>
        <dbReference type="Pfam" id="PF16916"/>
    </source>
</evidence>
<keyword evidence="7 8" id="KW-0472">Membrane</keyword>
<keyword evidence="4 8" id="KW-0812">Transmembrane</keyword>
<evidence type="ECO:0000313" key="12">
    <source>
        <dbReference type="Proteomes" id="UP001551695"/>
    </source>
</evidence>
<evidence type="ECO:0000256" key="6">
    <source>
        <dbReference type="ARBA" id="ARBA00023065"/>
    </source>
</evidence>
<feature type="transmembrane region" description="Helical" evidence="8">
    <location>
        <begin position="175"/>
        <end position="193"/>
    </location>
</feature>
<organism evidence="11 12">
    <name type="scientific">Nocardia aurea</name>
    <dbReference type="NCBI Taxonomy" id="2144174"/>
    <lineage>
        <taxon>Bacteria</taxon>
        <taxon>Bacillati</taxon>
        <taxon>Actinomycetota</taxon>
        <taxon>Actinomycetes</taxon>
        <taxon>Mycobacteriales</taxon>
        <taxon>Nocardiaceae</taxon>
        <taxon>Nocardia</taxon>
    </lineage>
</organism>
<keyword evidence="5 8" id="KW-1133">Transmembrane helix</keyword>
<dbReference type="PANTHER" id="PTHR11562">
    <property type="entry name" value="CATION EFFLUX PROTEIN/ ZINC TRANSPORTER"/>
    <property type="match status" value="1"/>
</dbReference>
<feature type="domain" description="Cation efflux protein transmembrane" evidence="9">
    <location>
        <begin position="12"/>
        <end position="200"/>
    </location>
</feature>
<name>A0ABV3FLA1_9NOCA</name>
<feature type="transmembrane region" description="Helical" evidence="8">
    <location>
        <begin position="112"/>
        <end position="131"/>
    </location>
</feature>
<comment type="similarity">
    <text evidence="2">Belongs to the cation diffusion facilitator (CDF) transporter (TC 2.A.4) family. SLC30A subfamily.</text>
</comment>
<gene>
    <name evidence="11" type="ORF">AB0I48_00320</name>
</gene>
<protein>
    <submittedName>
        <fullName evidence="11">Cation diffusion facilitator family transporter</fullName>
    </submittedName>
</protein>
<feature type="transmembrane region" description="Helical" evidence="8">
    <location>
        <begin position="37"/>
        <end position="57"/>
    </location>
</feature>
<evidence type="ECO:0000256" key="1">
    <source>
        <dbReference type="ARBA" id="ARBA00004141"/>
    </source>
</evidence>
<dbReference type="InterPro" id="IPR050681">
    <property type="entry name" value="CDF/SLC30A"/>
</dbReference>
<dbReference type="SUPFAM" id="SSF160240">
    <property type="entry name" value="Cation efflux protein cytoplasmic domain-like"/>
    <property type="match status" value="1"/>
</dbReference>
<evidence type="ECO:0000259" key="9">
    <source>
        <dbReference type="Pfam" id="PF01545"/>
    </source>
</evidence>
<dbReference type="Pfam" id="PF01545">
    <property type="entry name" value="Cation_efflux"/>
    <property type="match status" value="1"/>
</dbReference>
<feature type="transmembrane region" description="Helical" evidence="8">
    <location>
        <begin position="12"/>
        <end position="31"/>
    </location>
</feature>
<evidence type="ECO:0000256" key="3">
    <source>
        <dbReference type="ARBA" id="ARBA00022448"/>
    </source>
</evidence>
<keyword evidence="12" id="KW-1185">Reference proteome</keyword>
<evidence type="ECO:0000256" key="2">
    <source>
        <dbReference type="ARBA" id="ARBA00008873"/>
    </source>
</evidence>
<evidence type="ECO:0000256" key="7">
    <source>
        <dbReference type="ARBA" id="ARBA00023136"/>
    </source>
</evidence>
<dbReference type="InterPro" id="IPR002524">
    <property type="entry name" value="Cation_efflux"/>
</dbReference>
<dbReference type="Gene3D" id="1.20.1510.10">
    <property type="entry name" value="Cation efflux protein transmembrane domain"/>
    <property type="match status" value="1"/>
</dbReference>
<dbReference type="NCBIfam" id="TIGR01297">
    <property type="entry name" value="CDF"/>
    <property type="match status" value="1"/>
</dbReference>
<dbReference type="EMBL" id="JBFAKC010000001">
    <property type="protein sequence ID" value="MEV0705991.1"/>
    <property type="molecule type" value="Genomic_DNA"/>
</dbReference>
<keyword evidence="3" id="KW-0813">Transport</keyword>
<dbReference type="PANTHER" id="PTHR11562:SF17">
    <property type="entry name" value="RE54080P-RELATED"/>
    <property type="match status" value="1"/>
</dbReference>
<evidence type="ECO:0000256" key="8">
    <source>
        <dbReference type="SAM" id="Phobius"/>
    </source>
</evidence>